<accession>A0A146KPR8</accession>
<dbReference type="EMBL" id="GDHC01020211">
    <property type="protein sequence ID" value="JAP98417.1"/>
    <property type="molecule type" value="Transcribed_RNA"/>
</dbReference>
<feature type="region of interest" description="Disordered" evidence="1">
    <location>
        <begin position="1"/>
        <end position="48"/>
    </location>
</feature>
<proteinExistence type="predicted"/>
<organism evidence="2">
    <name type="scientific">Lygus hesperus</name>
    <name type="common">Western plant bug</name>
    <dbReference type="NCBI Taxonomy" id="30085"/>
    <lineage>
        <taxon>Eukaryota</taxon>
        <taxon>Metazoa</taxon>
        <taxon>Ecdysozoa</taxon>
        <taxon>Arthropoda</taxon>
        <taxon>Hexapoda</taxon>
        <taxon>Insecta</taxon>
        <taxon>Pterygota</taxon>
        <taxon>Neoptera</taxon>
        <taxon>Paraneoptera</taxon>
        <taxon>Hemiptera</taxon>
        <taxon>Heteroptera</taxon>
        <taxon>Panheteroptera</taxon>
        <taxon>Cimicomorpha</taxon>
        <taxon>Miridae</taxon>
        <taxon>Mirini</taxon>
        <taxon>Lygus</taxon>
    </lineage>
</organism>
<evidence type="ECO:0000256" key="1">
    <source>
        <dbReference type="SAM" id="MobiDB-lite"/>
    </source>
</evidence>
<protein>
    <submittedName>
        <fullName evidence="2">Uncharacterized protein</fullName>
    </submittedName>
</protein>
<dbReference type="AlphaFoldDB" id="A0A146KPR8"/>
<sequence length="165" mass="18614">MQLASVAEQDGAPTHMQLKPSSRVLRPSRTDCSTPNPSTVDFHPPTDDPVDPVSPTMYNWVGDVQENSAIMQLFVQTYLQLPELRQRLRSSVYMAVYRILLFTKDPLPVHMLIQAESDWIRGVTDILLLTLAIVGGCGDEERTALRSFCHHTLFALYNAQMVTRN</sequence>
<name>A0A146KPR8_LYGHE</name>
<evidence type="ECO:0000313" key="2">
    <source>
        <dbReference type="EMBL" id="JAP98417.1"/>
    </source>
</evidence>
<reference evidence="2" key="1">
    <citation type="journal article" date="2016" name="Gigascience">
        <title>De novo construction of an expanded transcriptome assembly for the western tarnished plant bug, Lygus hesperus.</title>
        <authorList>
            <person name="Tassone E.E."/>
            <person name="Geib S.M."/>
            <person name="Hall B."/>
            <person name="Fabrick J.A."/>
            <person name="Brent C.S."/>
            <person name="Hull J.J."/>
        </authorList>
    </citation>
    <scope>NUCLEOTIDE SEQUENCE</scope>
</reference>
<gene>
    <name evidence="2" type="ORF">g.18822</name>
</gene>